<organism evidence="5 6">
    <name type="scientific">Kistimonas scapharcae</name>
    <dbReference type="NCBI Taxonomy" id="1036133"/>
    <lineage>
        <taxon>Bacteria</taxon>
        <taxon>Pseudomonadati</taxon>
        <taxon>Pseudomonadota</taxon>
        <taxon>Gammaproteobacteria</taxon>
        <taxon>Oceanospirillales</taxon>
        <taxon>Endozoicomonadaceae</taxon>
        <taxon>Kistimonas</taxon>
    </lineage>
</organism>
<dbReference type="PANTHER" id="PTHR35936">
    <property type="entry name" value="MEMBRANE-BOUND LYTIC MUREIN TRANSGLYCOSYLASE F"/>
    <property type="match status" value="1"/>
</dbReference>
<dbReference type="SUPFAM" id="SSF53850">
    <property type="entry name" value="Periplasmic binding protein-like II"/>
    <property type="match status" value="1"/>
</dbReference>
<keyword evidence="6" id="KW-1185">Reference proteome</keyword>
<comment type="similarity">
    <text evidence="1">Belongs to the bacterial solute-binding protein 3 family.</text>
</comment>
<gene>
    <name evidence="5" type="ORF">GCM10023116_40370</name>
</gene>
<dbReference type="PANTHER" id="PTHR35936:SF6">
    <property type="entry name" value="AMINO ACID ABC TRANSPORTER SUBSTRATE-BINDING PAAT FAMILY PROTEIN"/>
    <property type="match status" value="1"/>
</dbReference>
<protein>
    <submittedName>
        <fullName evidence="5">ABC transporter substrate-binding protein</fullName>
    </submittedName>
</protein>
<dbReference type="InterPro" id="IPR001638">
    <property type="entry name" value="Solute-binding_3/MltF_N"/>
</dbReference>
<evidence type="ECO:0000313" key="6">
    <source>
        <dbReference type="Proteomes" id="UP001500604"/>
    </source>
</evidence>
<reference evidence="6" key="1">
    <citation type="journal article" date="2019" name="Int. J. Syst. Evol. Microbiol.">
        <title>The Global Catalogue of Microorganisms (GCM) 10K type strain sequencing project: providing services to taxonomists for standard genome sequencing and annotation.</title>
        <authorList>
            <consortium name="The Broad Institute Genomics Platform"/>
            <consortium name="The Broad Institute Genome Sequencing Center for Infectious Disease"/>
            <person name="Wu L."/>
            <person name="Ma J."/>
        </authorList>
    </citation>
    <scope>NUCLEOTIDE SEQUENCE [LARGE SCALE GENOMIC DNA]</scope>
    <source>
        <strain evidence="6">JCM 17805</strain>
    </source>
</reference>
<proteinExistence type="inferred from homology"/>
<accession>A0ABP8V673</accession>
<name>A0ABP8V673_9GAMM</name>
<dbReference type="EMBL" id="BAABFL010000461">
    <property type="protein sequence ID" value="GAA4651753.1"/>
    <property type="molecule type" value="Genomic_DNA"/>
</dbReference>
<dbReference type="RefSeq" id="WP_345198189.1">
    <property type="nucleotide sequence ID" value="NZ_BAABFL010000461.1"/>
</dbReference>
<evidence type="ECO:0000313" key="5">
    <source>
        <dbReference type="EMBL" id="GAA4651753.1"/>
    </source>
</evidence>
<dbReference type="Proteomes" id="UP001500604">
    <property type="component" value="Unassembled WGS sequence"/>
</dbReference>
<feature type="domain" description="Solute-binding protein family 3/N-terminal" evidence="4">
    <location>
        <begin position="41"/>
        <end position="241"/>
    </location>
</feature>
<evidence type="ECO:0000259" key="4">
    <source>
        <dbReference type="Pfam" id="PF00497"/>
    </source>
</evidence>
<dbReference type="Gene3D" id="3.40.190.10">
    <property type="entry name" value="Periplasmic binding protein-like II"/>
    <property type="match status" value="2"/>
</dbReference>
<feature type="signal peptide" evidence="3">
    <location>
        <begin position="1"/>
        <end position="22"/>
    </location>
</feature>
<evidence type="ECO:0000256" key="2">
    <source>
        <dbReference type="ARBA" id="ARBA00022729"/>
    </source>
</evidence>
<dbReference type="Pfam" id="PF00497">
    <property type="entry name" value="SBP_bac_3"/>
    <property type="match status" value="1"/>
</dbReference>
<evidence type="ECO:0000256" key="3">
    <source>
        <dbReference type="SAM" id="SignalP"/>
    </source>
</evidence>
<sequence length="255" mass="29136">MKRAIITCLGMVLSAMMTLAHPGEVKVSSATFAAPEWEGYTNKDGTGLYWEVLKAVYEPEGIRLRLKNMPWSRAMKLVTKYRVLDGIVGEYRDTEENLLFPEAPIDVEYLAVIHRKDTGIDWQGRETLTGKTVSWRRDYDLITESDIDFTLKEVVRPAKAMALLEIGDIDFFIDEYDEIENMLAAEGLDESEYVIEDLPPGKDVFTGFVNHTKSQQLIDIYNRRIKEMAGNGELEKIYLKWEVDMPSNLLALIAE</sequence>
<comment type="caution">
    <text evidence="5">The sequence shown here is derived from an EMBL/GenBank/DDBJ whole genome shotgun (WGS) entry which is preliminary data.</text>
</comment>
<feature type="chain" id="PRO_5046061081" evidence="3">
    <location>
        <begin position="23"/>
        <end position="255"/>
    </location>
</feature>
<keyword evidence="2 3" id="KW-0732">Signal</keyword>
<evidence type="ECO:0000256" key="1">
    <source>
        <dbReference type="ARBA" id="ARBA00010333"/>
    </source>
</evidence>